<keyword evidence="2" id="KW-1185">Reference proteome</keyword>
<organism evidence="1 2">
    <name type="scientific">Deinococcus enclensis</name>
    <dbReference type="NCBI Taxonomy" id="1049582"/>
    <lineage>
        <taxon>Bacteria</taxon>
        <taxon>Thermotogati</taxon>
        <taxon>Deinococcota</taxon>
        <taxon>Deinococci</taxon>
        <taxon>Deinococcales</taxon>
        <taxon>Deinococcaceae</taxon>
        <taxon>Deinococcus</taxon>
    </lineage>
</organism>
<protein>
    <recommendedName>
        <fullName evidence="3">ASCH domain-containing protein</fullName>
    </recommendedName>
</protein>
<dbReference type="RefSeq" id="WP_307465022.1">
    <property type="nucleotide sequence ID" value="NZ_JAURUR010000002.1"/>
</dbReference>
<comment type="caution">
    <text evidence="1">The sequence shown here is derived from an EMBL/GenBank/DDBJ whole genome shotgun (WGS) entry which is preliminary data.</text>
</comment>
<gene>
    <name evidence="1" type="ORF">QO006_001285</name>
</gene>
<evidence type="ECO:0000313" key="2">
    <source>
        <dbReference type="Proteomes" id="UP001232163"/>
    </source>
</evidence>
<reference evidence="1 2" key="1">
    <citation type="submission" date="2023-07" db="EMBL/GenBank/DDBJ databases">
        <title>Genomic Encyclopedia of Type Strains, Phase IV (KMG-IV): sequencing the most valuable type-strain genomes for metagenomic binning, comparative biology and taxonomic classification.</title>
        <authorList>
            <person name="Goeker M."/>
        </authorList>
    </citation>
    <scope>NUCLEOTIDE SEQUENCE [LARGE SCALE GENOMIC DNA]</scope>
    <source>
        <strain evidence="1 2">NIO-1023</strain>
    </source>
</reference>
<evidence type="ECO:0008006" key="3">
    <source>
        <dbReference type="Google" id="ProtNLM"/>
    </source>
</evidence>
<dbReference type="EMBL" id="JAURUR010000002">
    <property type="protein sequence ID" value="MDP9763868.1"/>
    <property type="molecule type" value="Genomic_DNA"/>
</dbReference>
<proteinExistence type="predicted"/>
<dbReference type="InterPro" id="IPR015947">
    <property type="entry name" value="PUA-like_sf"/>
</dbReference>
<dbReference type="Gene3D" id="2.30.130.30">
    <property type="entry name" value="Hypothetical protein"/>
    <property type="match status" value="1"/>
</dbReference>
<dbReference type="SUPFAM" id="SSF88697">
    <property type="entry name" value="PUA domain-like"/>
    <property type="match status" value="1"/>
</dbReference>
<name>A0ABT9MBA8_9DEIO</name>
<dbReference type="Proteomes" id="UP001232163">
    <property type="component" value="Unassembled WGS sequence"/>
</dbReference>
<evidence type="ECO:0000313" key="1">
    <source>
        <dbReference type="EMBL" id="MDP9763868.1"/>
    </source>
</evidence>
<accession>A0ABT9MBA8</accession>
<sequence>MTQQMIRGITLTHPWAYCIAHADKDVENRTWHPRRQGGQVGMYLAIHGGAVPGKNTGKREEARLDLAHALRLMSGAGDTDPSVYQLERGLPAAGEDEYFTPGIVAVARLAGVVQDSLSAWAVDGQYHWQLADVLTLPAPIPHRGAQGLWEVQPDALAQLRAAWKAARA</sequence>